<dbReference type="SUPFAM" id="SSF53448">
    <property type="entry name" value="Nucleotide-diphospho-sugar transferases"/>
    <property type="match status" value="1"/>
</dbReference>
<sequence length="426" mass="47687">MTKLYIGTPAYGCYVTKEWLSSMIMLRATCARNQIDTHVKLMGNESLITRARNLIVADFLRSDATHLFFVDADIRFNAQDVVNMVRADKDILCGVYSKKAYNWKRERRNPHEPIQQALLDFNINVVGKAAVLDNRFIEVLDAATGFMMIKRGVVEKMVAHYTELQCVNDVGDTREIPTYTAIFDCMIDPSTRRALSEDYSFVRRWQLMGGKVYVDMDVALGHVGNVSYDPSNLHLVMLCVVMDERGECSLDVAVMCLQLPFARQYAALHVNFVASYDEAMTLFKQDPEYEILVCTPAGTGDCEFVINALDHTQFPMVVGMSVLPVVNWERVVRGEPCSEYNIPRAHLGTIDGDGYAPLLVPFFDMQSRFPTSFVMSKKYTHGTDTAVVDTRRVLKGTRRTEFAGCLKLRFGTPAAAAVAAPAATGS</sequence>
<name>A0A835SK71_CHLIN</name>
<dbReference type="OrthoDB" id="422738at2759"/>
<gene>
    <name evidence="1" type="ORF">HXX76_014156</name>
</gene>
<protein>
    <recommendedName>
        <fullName evidence="3">Glycosyltransferase</fullName>
    </recommendedName>
</protein>
<organism evidence="1 2">
    <name type="scientific">Chlamydomonas incerta</name>
    <dbReference type="NCBI Taxonomy" id="51695"/>
    <lineage>
        <taxon>Eukaryota</taxon>
        <taxon>Viridiplantae</taxon>
        <taxon>Chlorophyta</taxon>
        <taxon>core chlorophytes</taxon>
        <taxon>Chlorophyceae</taxon>
        <taxon>CS clade</taxon>
        <taxon>Chlamydomonadales</taxon>
        <taxon>Chlamydomonadaceae</taxon>
        <taxon>Chlamydomonas</taxon>
    </lineage>
</organism>
<dbReference type="AlphaFoldDB" id="A0A835SK71"/>
<dbReference type="Proteomes" id="UP000650467">
    <property type="component" value="Unassembled WGS sequence"/>
</dbReference>
<evidence type="ECO:0000313" key="1">
    <source>
        <dbReference type="EMBL" id="KAG2424998.1"/>
    </source>
</evidence>
<dbReference type="EMBL" id="JAEHOC010000060">
    <property type="protein sequence ID" value="KAG2424998.1"/>
    <property type="molecule type" value="Genomic_DNA"/>
</dbReference>
<dbReference type="InterPro" id="IPR029044">
    <property type="entry name" value="Nucleotide-diphossugar_trans"/>
</dbReference>
<keyword evidence="2" id="KW-1185">Reference proteome</keyword>
<comment type="caution">
    <text evidence="1">The sequence shown here is derived from an EMBL/GenBank/DDBJ whole genome shotgun (WGS) entry which is preliminary data.</text>
</comment>
<evidence type="ECO:0008006" key="3">
    <source>
        <dbReference type="Google" id="ProtNLM"/>
    </source>
</evidence>
<accession>A0A835SK71</accession>
<dbReference type="Gene3D" id="3.90.550.40">
    <property type="match status" value="1"/>
</dbReference>
<proteinExistence type="predicted"/>
<reference evidence="1" key="1">
    <citation type="journal article" date="2020" name="bioRxiv">
        <title>Comparative genomics of Chlamydomonas.</title>
        <authorList>
            <person name="Craig R.J."/>
            <person name="Hasan A.R."/>
            <person name="Ness R.W."/>
            <person name="Keightley P.D."/>
        </authorList>
    </citation>
    <scope>NUCLEOTIDE SEQUENCE</scope>
    <source>
        <strain evidence="1">SAG 7.73</strain>
    </source>
</reference>
<evidence type="ECO:0000313" key="2">
    <source>
        <dbReference type="Proteomes" id="UP000650467"/>
    </source>
</evidence>